<feature type="transmembrane region" description="Helical" evidence="1">
    <location>
        <begin position="332"/>
        <end position="354"/>
    </location>
</feature>
<keyword evidence="1" id="KW-0472">Membrane</keyword>
<keyword evidence="1" id="KW-1133">Transmembrane helix</keyword>
<dbReference type="Proteomes" id="UP001341135">
    <property type="component" value="Chromosome"/>
</dbReference>
<dbReference type="GeneID" id="89288563"/>
<feature type="transmembrane region" description="Helical" evidence="1">
    <location>
        <begin position="305"/>
        <end position="326"/>
    </location>
</feature>
<sequence>MYWEPVLYLALLSEAVAAALAIRRGMCEGYDKQLESSPIYRVGFVLVLMSFILAMRFDVMVTIPSLMLLASSLAVLAGTRLRARMSPVEVLGSAIAFYSFALASLAARGAVLDIDPRGKGLLPWILVALSAGLGLLSALSTLEKPRRGIAAFMGLLSGVGLVALGYWLLIETRVGTPLYSDALGSALLALLLTGVAIASGLSPYLVMAAGILAGLFASRSLLAGGVPYIACTGNCGSLAVAWLIFSVIVALPRLYLEAAEMHDRIRSADVNVALSPPVLASASVLAAGIAAWVAAQGTVGIAPMAVVGILAAAAAVGSAAVAVLLVGGAVAVYSPVLGLIAAAAVALVFTVLRGRSIGFFSAPKSVLPGLLLVAVGLAAGGYIVATLGHVSEAKASIEVSGLGSLAPIQPPSDEATHAFFQLYLGVKNETILYAILEPTVGEEEALRMVEFVHAIRVAAEKRGIQDPYNITELDIPREMPSLKAVLDVNGMHVPVEIPASSVLYGHPFNTRVIQAGLDLVSVGLPGNATSALTSAYLGMISDPGLVDGDALRYSLFAAMAVSWRETGSLNMTAQLMFDMLLGNVSGSGTVVAGVDIARAPLGVLALAVYGACIVAAPLAPIFARRN</sequence>
<organism evidence="2 3">
    <name type="scientific">Pyrodictium abyssi</name>
    <dbReference type="NCBI Taxonomy" id="54256"/>
    <lineage>
        <taxon>Archaea</taxon>
        <taxon>Thermoproteota</taxon>
        <taxon>Thermoprotei</taxon>
        <taxon>Desulfurococcales</taxon>
        <taxon>Pyrodictiaceae</taxon>
        <taxon>Pyrodictium</taxon>
    </lineage>
</organism>
<proteinExistence type="predicted"/>
<keyword evidence="1" id="KW-0812">Transmembrane</keyword>
<feature type="transmembrane region" description="Helical" evidence="1">
    <location>
        <begin position="38"/>
        <end position="55"/>
    </location>
</feature>
<feature type="transmembrane region" description="Helical" evidence="1">
    <location>
        <begin position="601"/>
        <end position="623"/>
    </location>
</feature>
<evidence type="ECO:0000313" key="2">
    <source>
        <dbReference type="EMBL" id="BES80961.1"/>
    </source>
</evidence>
<evidence type="ECO:0000313" key="3">
    <source>
        <dbReference type="Proteomes" id="UP001341135"/>
    </source>
</evidence>
<feature type="transmembrane region" description="Helical" evidence="1">
    <location>
        <begin position="272"/>
        <end position="293"/>
    </location>
</feature>
<feature type="transmembrane region" description="Helical" evidence="1">
    <location>
        <begin position="90"/>
        <end position="109"/>
    </location>
</feature>
<dbReference type="EMBL" id="AP028907">
    <property type="protein sequence ID" value="BES80961.1"/>
    <property type="molecule type" value="Genomic_DNA"/>
</dbReference>
<name>A0ABM8ITS0_9CREN</name>
<reference evidence="2 3" key="1">
    <citation type="submission" date="2023-09" db="EMBL/GenBank/DDBJ databases">
        <title>Pyrofollis japonicus gen. nov. sp. nov., a novel member of the family Pyrodictiaceae isolated from the Iheya North hydrothermal field.</title>
        <authorList>
            <person name="Miyazaki U."/>
            <person name="Sanari M."/>
            <person name="Tame A."/>
            <person name="Kitajima M."/>
            <person name="Okamoto A."/>
            <person name="Sawayama S."/>
            <person name="Miyazaki J."/>
            <person name="Takai K."/>
            <person name="Nakagawa S."/>
        </authorList>
    </citation>
    <scope>NUCLEOTIDE SEQUENCE [LARGE SCALE GENOMIC DNA]</scope>
    <source>
        <strain evidence="2 3">AV2</strain>
    </source>
</reference>
<evidence type="ECO:0000256" key="1">
    <source>
        <dbReference type="SAM" id="Phobius"/>
    </source>
</evidence>
<feature type="transmembrane region" description="Helical" evidence="1">
    <location>
        <begin position="6"/>
        <end position="26"/>
    </location>
</feature>
<feature type="transmembrane region" description="Helical" evidence="1">
    <location>
        <begin position="228"/>
        <end position="252"/>
    </location>
</feature>
<feature type="transmembrane region" description="Helical" evidence="1">
    <location>
        <begin position="366"/>
        <end position="385"/>
    </location>
</feature>
<feature type="transmembrane region" description="Helical" evidence="1">
    <location>
        <begin position="189"/>
        <end position="216"/>
    </location>
</feature>
<feature type="transmembrane region" description="Helical" evidence="1">
    <location>
        <begin position="149"/>
        <end position="169"/>
    </location>
</feature>
<accession>A0ABM8ITS0</accession>
<protein>
    <submittedName>
        <fullName evidence="2">Uncharacterized protein</fullName>
    </submittedName>
</protein>
<feature type="transmembrane region" description="Helical" evidence="1">
    <location>
        <begin position="121"/>
        <end position="142"/>
    </location>
</feature>
<keyword evidence="3" id="KW-1185">Reference proteome</keyword>
<gene>
    <name evidence="2" type="ORF">PABY_05280</name>
</gene>
<dbReference type="RefSeq" id="WP_338251649.1">
    <property type="nucleotide sequence ID" value="NZ_AP028907.1"/>
</dbReference>
<feature type="transmembrane region" description="Helical" evidence="1">
    <location>
        <begin position="61"/>
        <end position="78"/>
    </location>
</feature>